<keyword evidence="2" id="KW-0067">ATP-binding</keyword>
<proteinExistence type="predicted"/>
<organism evidence="5">
    <name type="scientific">uncultured marine thaumarchaeote KM3_04_H11</name>
    <dbReference type="NCBI Taxonomy" id="1455968"/>
    <lineage>
        <taxon>Archaea</taxon>
        <taxon>Nitrososphaerota</taxon>
        <taxon>environmental samples</taxon>
    </lineage>
</organism>
<gene>
    <name evidence="5" type="primary">RAD51</name>
</gene>
<feature type="domain" description="RecA family profile 1" evidence="4">
    <location>
        <begin position="1"/>
        <end position="158"/>
    </location>
</feature>
<dbReference type="PANTHER" id="PTHR22942:SF30">
    <property type="entry name" value="MEIOTIC RECOMBINATION PROTEIN DMC1_LIM15 HOMOLOG"/>
    <property type="match status" value="1"/>
</dbReference>
<reference evidence="5" key="1">
    <citation type="journal article" date="2014" name="Genome Biol. Evol.">
        <title>Pangenome evidence for extensive interdomain horizontal transfer affecting lineage core and shell genes in uncultured planktonic thaumarchaeota and euryarchaeota.</title>
        <authorList>
            <person name="Deschamps P."/>
            <person name="Zivanovic Y."/>
            <person name="Moreira D."/>
            <person name="Rodriguez-Valera F."/>
            <person name="Lopez-Garcia P."/>
        </authorList>
    </citation>
    <scope>NUCLEOTIDE SEQUENCE</scope>
</reference>
<protein>
    <submittedName>
        <fullName evidence="5">RecA/RadA recombinase-like protein (RAD51)</fullName>
    </submittedName>
</protein>
<keyword evidence="1" id="KW-0547">Nucleotide-binding</keyword>
<name>A0A075G8G7_9ARCH</name>
<dbReference type="PROSITE" id="PS50162">
    <property type="entry name" value="RECA_2"/>
    <property type="match status" value="1"/>
</dbReference>
<dbReference type="InterPro" id="IPR013632">
    <property type="entry name" value="Rad51_C"/>
</dbReference>
<evidence type="ECO:0000256" key="1">
    <source>
        <dbReference type="ARBA" id="ARBA00022741"/>
    </source>
</evidence>
<dbReference type="Pfam" id="PF08423">
    <property type="entry name" value="Rad51"/>
    <property type="match status" value="1"/>
</dbReference>
<evidence type="ECO:0000256" key="2">
    <source>
        <dbReference type="ARBA" id="ARBA00022840"/>
    </source>
</evidence>
<evidence type="ECO:0000313" key="5">
    <source>
        <dbReference type="EMBL" id="AIE98266.1"/>
    </source>
</evidence>
<keyword evidence="3" id="KW-0238">DNA-binding</keyword>
<dbReference type="GO" id="GO:0005524">
    <property type="term" value="F:ATP binding"/>
    <property type="evidence" value="ECO:0007669"/>
    <property type="project" value="UniProtKB-KW"/>
</dbReference>
<dbReference type="InterPro" id="IPR020588">
    <property type="entry name" value="RecA_ATP-bd"/>
</dbReference>
<evidence type="ECO:0000259" key="4">
    <source>
        <dbReference type="PROSITE" id="PS50162"/>
    </source>
</evidence>
<dbReference type="GO" id="GO:0140664">
    <property type="term" value="F:ATP-dependent DNA damage sensor activity"/>
    <property type="evidence" value="ECO:0007669"/>
    <property type="project" value="InterPro"/>
</dbReference>
<dbReference type="GO" id="GO:0003677">
    <property type="term" value="F:DNA binding"/>
    <property type="evidence" value="ECO:0007669"/>
    <property type="project" value="UniProtKB-KW"/>
</dbReference>
<accession>A0A075G8G7</accession>
<dbReference type="InterPro" id="IPR027417">
    <property type="entry name" value="P-loop_NTPase"/>
</dbReference>
<dbReference type="Gene3D" id="3.40.50.300">
    <property type="entry name" value="P-loop containing nucleotide triphosphate hydrolases"/>
    <property type="match status" value="1"/>
</dbReference>
<dbReference type="GO" id="GO:0006281">
    <property type="term" value="P:DNA repair"/>
    <property type="evidence" value="ECO:0007669"/>
    <property type="project" value="InterPro"/>
</dbReference>
<sequence length="216" mass="24342">MIKTGLKELDQFLGGGIKEGLVTSISGQSATGKTQLTFQICLNALHSGKDILFQDTTGEFRPERLIEMMQLQKINPSLLDKIKVSRITNTAQQIQCFSKTPPKNYSLIIVDSITDLFSFEYSKKEQSLEKHISFMKYMHNLSSIAIDGKIPIIVTNIVRTINKHEKENLEESISMYTHTKIKLSKNSNGYLCQVISPFVNKKLRYTITSSGLTSES</sequence>
<dbReference type="EMBL" id="KF900531">
    <property type="protein sequence ID" value="AIE98266.1"/>
    <property type="molecule type" value="Genomic_DNA"/>
</dbReference>
<dbReference type="AlphaFoldDB" id="A0A075G8G7"/>
<evidence type="ECO:0000256" key="3">
    <source>
        <dbReference type="ARBA" id="ARBA00023125"/>
    </source>
</evidence>
<dbReference type="SUPFAM" id="SSF52540">
    <property type="entry name" value="P-loop containing nucleoside triphosphate hydrolases"/>
    <property type="match status" value="1"/>
</dbReference>
<dbReference type="PANTHER" id="PTHR22942">
    <property type="entry name" value="RECA/RAD51/RADA DNA STRAND-PAIRING FAMILY MEMBER"/>
    <property type="match status" value="1"/>
</dbReference>